<accession>A0A098GH73</accession>
<dbReference type="RefSeq" id="WP_045099178.1">
    <property type="nucleotide sequence ID" value="NZ_CP020614.1"/>
</dbReference>
<keyword evidence="1" id="KW-1133">Transmembrane helix</keyword>
<dbReference type="PATRIC" id="fig|451.8.peg.2107"/>
<keyword evidence="5" id="KW-1185">Reference proteome</keyword>
<evidence type="ECO:0000256" key="1">
    <source>
        <dbReference type="SAM" id="Phobius"/>
    </source>
</evidence>
<evidence type="ECO:0000313" key="3">
    <source>
        <dbReference type="EMBL" id="SCY14559.1"/>
    </source>
</evidence>
<evidence type="ECO:0000313" key="4">
    <source>
        <dbReference type="Proteomes" id="UP000032414"/>
    </source>
</evidence>
<dbReference type="EMBL" id="LN614830">
    <property type="protein sequence ID" value="CEG60831.1"/>
    <property type="molecule type" value="Genomic_DNA"/>
</dbReference>
<dbReference type="EMBL" id="FMVN01000004">
    <property type="protein sequence ID" value="SCY14559.1"/>
    <property type="molecule type" value="Genomic_DNA"/>
</dbReference>
<dbReference type="STRING" id="451.B6N58_07945"/>
<dbReference type="Proteomes" id="UP000032414">
    <property type="component" value="Chromosome I"/>
</dbReference>
<evidence type="ECO:0000313" key="2">
    <source>
        <dbReference type="EMBL" id="CEG60831.1"/>
    </source>
</evidence>
<dbReference type="AlphaFoldDB" id="A0A098GH73"/>
<protein>
    <submittedName>
        <fullName evidence="2">Legionella secretion system protein Z</fullName>
    </submittedName>
</protein>
<dbReference type="HOGENOM" id="CLU_1370715_0_0_6"/>
<keyword evidence="1" id="KW-0472">Membrane</keyword>
<feature type="transmembrane region" description="Helical" evidence="1">
    <location>
        <begin position="6"/>
        <end position="24"/>
    </location>
</feature>
<proteinExistence type="predicted"/>
<reference evidence="4" key="2">
    <citation type="submission" date="2014-09" db="EMBL/GenBank/DDBJ databases">
        <authorList>
            <person name="Gomez-Valero L."/>
        </authorList>
    </citation>
    <scope>NUCLEOTIDE SEQUENCE [LARGE SCALE GENOMIC DNA]</scope>
    <source>
        <strain evidence="4">ATCC33218</strain>
    </source>
</reference>
<name>A0A098GH73_LEGMI</name>
<evidence type="ECO:0000313" key="5">
    <source>
        <dbReference type="Proteomes" id="UP000182998"/>
    </source>
</evidence>
<feature type="transmembrane region" description="Helical" evidence="1">
    <location>
        <begin position="31"/>
        <end position="49"/>
    </location>
</feature>
<feature type="transmembrane region" description="Helical" evidence="1">
    <location>
        <begin position="61"/>
        <end position="84"/>
    </location>
</feature>
<reference evidence="3 5" key="3">
    <citation type="submission" date="2016-10" db="EMBL/GenBank/DDBJ databases">
        <authorList>
            <person name="Varghese N."/>
            <person name="Submissions S."/>
        </authorList>
    </citation>
    <scope>NUCLEOTIDE SEQUENCE [LARGE SCALE GENOMIC DNA]</scope>
    <source>
        <strain evidence="3 5">ATCC 33218</strain>
    </source>
</reference>
<organism evidence="2 4">
    <name type="scientific">Legionella micdadei</name>
    <name type="common">Tatlockia micdadei</name>
    <dbReference type="NCBI Taxonomy" id="451"/>
    <lineage>
        <taxon>Bacteria</taxon>
        <taxon>Pseudomonadati</taxon>
        <taxon>Pseudomonadota</taxon>
        <taxon>Gammaproteobacteria</taxon>
        <taxon>Legionellales</taxon>
        <taxon>Legionellaceae</taxon>
        <taxon>Legionella</taxon>
    </lineage>
</organism>
<gene>
    <name evidence="2" type="primary">lssZ</name>
    <name evidence="2" type="ORF">LMI_1526</name>
    <name evidence="3" type="ORF">SAMN02982997_00948</name>
</gene>
<sequence length="202" mass="22429">MLNLLEAIHILFPILGIIILALGIKLHRKNYIVVALWLSLIALILHYRASGGEILGSYFNYSHAAIYSLNLVVLISAIICLLIASMEEIKSKILRYSAGFLSAGLITGGVLLIANLWINAFFVEDRLTGTPILQVATFSKQPYCSYRYVFYKIGSDSVVRFMCPNHYGLLPSVGPLSTAPSFVIKQLPPQLQVKFQKEPESI</sequence>
<keyword evidence="1" id="KW-0812">Transmembrane</keyword>
<dbReference type="KEGG" id="tmc:LMI_1526"/>
<reference evidence="2" key="1">
    <citation type="submission" date="2014-09" db="EMBL/GenBank/DDBJ databases">
        <authorList>
            <person name="GOMEZ-VALERO Laura"/>
        </authorList>
    </citation>
    <scope>NUCLEOTIDE SEQUENCE</scope>
    <source>
        <strain evidence="2">ATCC33218</strain>
    </source>
</reference>
<dbReference type="Proteomes" id="UP000182998">
    <property type="component" value="Unassembled WGS sequence"/>
</dbReference>
<feature type="transmembrane region" description="Helical" evidence="1">
    <location>
        <begin position="96"/>
        <end position="118"/>
    </location>
</feature>